<feature type="coiled-coil region" evidence="1">
    <location>
        <begin position="216"/>
        <end position="243"/>
    </location>
</feature>
<proteinExistence type="predicted"/>
<protein>
    <submittedName>
        <fullName evidence="3">Uncharacterized protein</fullName>
    </submittedName>
</protein>
<sequence length="459" mass="49076">MAIAYNYGLLQAIAPESANDQIGAVEQSALRQTQNQLAQQQAQAAAIQNQFAPQLNQVKLKGEQDALESAQAAKLGSLLQSIDAIPDPDRRQTMYSSMLPVFKKVAPAFELPDEYNPDITGVVAGSAIDPKTRMEQQIGLQKAQLLAGTKTNQVTSDADGSKFIVNKVTGEITPFSGSPTPESGGVFPAADGGTPQPPAFGFSPVGLDPMARKKQMDTDAKRLQAYQNNKQKAENALRALDTMEPNLDNFRTGSGGDFRMNLDKAADAFLPGDGFKASADAANNIDKSSNDLVTELQGFQYVPGQRGSVLGLRTLLASKPGVGQQVETNKNIVGGLRSKLNNYLLSEELAQQYKEANPFKLIDSNAEKLDDALKALYPLETIDQKSGKVTFHPESVERIRAAIPDAIANPQKYLQAVQQQGNTGAGPSQPVTAPKVGTVEDGHVFLGGDPADPNSWKAQ</sequence>
<dbReference type="OrthoDB" id="6181997at2"/>
<keyword evidence="1" id="KW-0175">Coiled coil</keyword>
<gene>
    <name evidence="3" type="ORF">PX52LOC_06412</name>
</gene>
<feature type="region of interest" description="Disordered" evidence="2">
    <location>
        <begin position="418"/>
        <end position="459"/>
    </location>
</feature>
<reference evidence="4" key="1">
    <citation type="submission" date="2019-08" db="EMBL/GenBank/DDBJ databases">
        <title>Limnoglobus roseus gen. nov., sp. nov., a novel freshwater planctomycete with a giant genome from the family Gemmataceae.</title>
        <authorList>
            <person name="Kulichevskaya I.S."/>
            <person name="Naumoff D.G."/>
            <person name="Miroshnikov K."/>
            <person name="Ivanova A."/>
            <person name="Philippov D.A."/>
            <person name="Hakobyan A."/>
            <person name="Rijpstra I.C."/>
            <person name="Sinninghe Damste J.S."/>
            <person name="Liesack W."/>
            <person name="Dedysh S.N."/>
        </authorList>
    </citation>
    <scope>NUCLEOTIDE SEQUENCE [LARGE SCALE GENOMIC DNA]</scope>
    <source>
        <strain evidence="4">PX52</strain>
    </source>
</reference>
<keyword evidence="4" id="KW-1185">Reference proteome</keyword>
<dbReference type="EMBL" id="CP042425">
    <property type="protein sequence ID" value="QEL19343.1"/>
    <property type="molecule type" value="Genomic_DNA"/>
</dbReference>
<dbReference type="KEGG" id="lrs:PX52LOC_06412"/>
<evidence type="ECO:0000313" key="3">
    <source>
        <dbReference type="EMBL" id="QEL19343.1"/>
    </source>
</evidence>
<feature type="compositionally biased region" description="Polar residues" evidence="2">
    <location>
        <begin position="418"/>
        <end position="431"/>
    </location>
</feature>
<organism evidence="3 4">
    <name type="scientific">Limnoglobus roseus</name>
    <dbReference type="NCBI Taxonomy" id="2598579"/>
    <lineage>
        <taxon>Bacteria</taxon>
        <taxon>Pseudomonadati</taxon>
        <taxon>Planctomycetota</taxon>
        <taxon>Planctomycetia</taxon>
        <taxon>Gemmatales</taxon>
        <taxon>Gemmataceae</taxon>
        <taxon>Limnoglobus</taxon>
    </lineage>
</organism>
<evidence type="ECO:0000256" key="2">
    <source>
        <dbReference type="SAM" id="MobiDB-lite"/>
    </source>
</evidence>
<dbReference type="AlphaFoldDB" id="A0A5C1AML2"/>
<evidence type="ECO:0000313" key="4">
    <source>
        <dbReference type="Proteomes" id="UP000324974"/>
    </source>
</evidence>
<evidence type="ECO:0000256" key="1">
    <source>
        <dbReference type="SAM" id="Coils"/>
    </source>
</evidence>
<dbReference type="RefSeq" id="WP_149113743.1">
    <property type="nucleotide sequence ID" value="NZ_CP042425.1"/>
</dbReference>
<name>A0A5C1AML2_9BACT</name>
<dbReference type="Proteomes" id="UP000324974">
    <property type="component" value="Chromosome"/>
</dbReference>
<accession>A0A5C1AML2</accession>